<evidence type="ECO:0000313" key="1">
    <source>
        <dbReference type="EMBL" id="EFZ16498.1"/>
    </source>
</evidence>
<feature type="non-terminal residue" evidence="1">
    <location>
        <position position="164"/>
    </location>
</feature>
<accession>E9ISF3</accession>
<sequence length="164" mass="19621">MWCNNIYVNILEKFIKLESPKMYRFFCWAVYLHSNQYISAKRKHVERVSTYFKVIINEALLCKYMTSLIAQGRPKDDLSGRAEYPGDYLLQSRNVLWTSRGLSNERLILAYGRPVDIPSGVLRTFIYNLRDTYAFQDHFRIFKEYPHKYIILLHYIIPMSKTIF</sequence>
<reference evidence="1" key="1">
    <citation type="journal article" date="2011" name="Proc. Natl. Acad. Sci. U.S.A.">
        <title>The genome of the fire ant Solenopsis invicta.</title>
        <authorList>
            <person name="Wurm Y."/>
            <person name="Wang J."/>
            <person name="Riba-Grognuz O."/>
            <person name="Corona M."/>
            <person name="Nygaard S."/>
            <person name="Hunt B.G."/>
            <person name="Ingram K.K."/>
            <person name="Falquet L."/>
            <person name="Nipitwattanaphon M."/>
            <person name="Gotzek D."/>
            <person name="Dijkstra M.B."/>
            <person name="Oettler J."/>
            <person name="Comtesse F."/>
            <person name="Shih C.J."/>
            <person name="Wu W.J."/>
            <person name="Yang C.C."/>
            <person name="Thomas J."/>
            <person name="Beaudoing E."/>
            <person name="Pradervand S."/>
            <person name="Flegel V."/>
            <person name="Cook E.D."/>
            <person name="Fabbretti R."/>
            <person name="Stockinger H."/>
            <person name="Long L."/>
            <person name="Farmerie W.G."/>
            <person name="Oakey J."/>
            <person name="Boomsma J.J."/>
            <person name="Pamilo P."/>
            <person name="Yi S.V."/>
            <person name="Heinze J."/>
            <person name="Goodisman M.A."/>
            <person name="Farinelli L."/>
            <person name="Harshman K."/>
            <person name="Hulo N."/>
            <person name="Cerutti L."/>
            <person name="Xenarios I."/>
            <person name="Shoemaker D."/>
            <person name="Keller L."/>
        </authorList>
    </citation>
    <scope>NUCLEOTIDE SEQUENCE [LARGE SCALE GENOMIC DNA]</scope>
</reference>
<proteinExistence type="predicted"/>
<dbReference type="HOGENOM" id="CLU_1621104_0_0_1"/>
<name>E9ISF3_SOLIN</name>
<dbReference type="AlphaFoldDB" id="E9ISF3"/>
<organism>
    <name type="scientific">Solenopsis invicta</name>
    <name type="common">Red imported fire ant</name>
    <name type="synonym">Solenopsis wagneri</name>
    <dbReference type="NCBI Taxonomy" id="13686"/>
    <lineage>
        <taxon>Eukaryota</taxon>
        <taxon>Metazoa</taxon>
        <taxon>Ecdysozoa</taxon>
        <taxon>Arthropoda</taxon>
        <taxon>Hexapoda</taxon>
        <taxon>Insecta</taxon>
        <taxon>Pterygota</taxon>
        <taxon>Neoptera</taxon>
        <taxon>Endopterygota</taxon>
        <taxon>Hymenoptera</taxon>
        <taxon>Apocrita</taxon>
        <taxon>Aculeata</taxon>
        <taxon>Formicoidea</taxon>
        <taxon>Formicidae</taxon>
        <taxon>Myrmicinae</taxon>
        <taxon>Solenopsis</taxon>
    </lineage>
</organism>
<protein>
    <submittedName>
        <fullName evidence="1">Uncharacterized protein</fullName>
    </submittedName>
</protein>
<dbReference type="EMBL" id="GL765359">
    <property type="protein sequence ID" value="EFZ16498.1"/>
    <property type="molecule type" value="Genomic_DNA"/>
</dbReference>
<gene>
    <name evidence="1" type="ORF">SINV_12078</name>
</gene>